<sequence>MNVTGNLRAHMRIARSVLSSLVKVTDTNWLLATASIVYSASFSILAFSSDWALKSQIGCPLYPLSIFIQPATYLPDTAGMPQWRRWR</sequence>
<proteinExistence type="predicted"/>
<accession>A0A1X7BMM3</accession>
<keyword evidence="2" id="KW-1185">Reference proteome</keyword>
<gene>
    <name evidence="1" type="ORF">ROA7745_00591</name>
</gene>
<name>A0A1X7BMM3_9RHOB</name>
<organism evidence="1 2">
    <name type="scientific">Roseovarius aestuarii</name>
    <dbReference type="NCBI Taxonomy" id="475083"/>
    <lineage>
        <taxon>Bacteria</taxon>
        <taxon>Pseudomonadati</taxon>
        <taxon>Pseudomonadota</taxon>
        <taxon>Alphaproteobacteria</taxon>
        <taxon>Rhodobacterales</taxon>
        <taxon>Roseobacteraceae</taxon>
        <taxon>Roseovarius</taxon>
    </lineage>
</organism>
<dbReference type="EMBL" id="FWXB01000001">
    <property type="protein sequence ID" value="SMC10784.1"/>
    <property type="molecule type" value="Genomic_DNA"/>
</dbReference>
<dbReference type="AlphaFoldDB" id="A0A1X7BMM3"/>
<protein>
    <submittedName>
        <fullName evidence="1">Uncharacterized protein</fullName>
    </submittedName>
</protein>
<evidence type="ECO:0000313" key="1">
    <source>
        <dbReference type="EMBL" id="SMC10784.1"/>
    </source>
</evidence>
<reference evidence="1 2" key="1">
    <citation type="submission" date="2017-03" db="EMBL/GenBank/DDBJ databases">
        <authorList>
            <person name="Afonso C.L."/>
            <person name="Miller P.J."/>
            <person name="Scott M.A."/>
            <person name="Spackman E."/>
            <person name="Goraichik I."/>
            <person name="Dimitrov K.M."/>
            <person name="Suarez D.L."/>
            <person name="Swayne D.E."/>
        </authorList>
    </citation>
    <scope>NUCLEOTIDE SEQUENCE [LARGE SCALE GENOMIC DNA]</scope>
    <source>
        <strain evidence="1 2">CECT 7745</strain>
    </source>
</reference>
<evidence type="ECO:0000313" key="2">
    <source>
        <dbReference type="Proteomes" id="UP000193224"/>
    </source>
</evidence>
<dbReference type="Proteomes" id="UP000193224">
    <property type="component" value="Unassembled WGS sequence"/>
</dbReference>